<evidence type="ECO:0000313" key="2">
    <source>
        <dbReference type="Proteomes" id="UP001060215"/>
    </source>
</evidence>
<evidence type="ECO:0000313" key="1">
    <source>
        <dbReference type="EMBL" id="KAI8022045.1"/>
    </source>
</evidence>
<organism evidence="1 2">
    <name type="scientific">Camellia lanceoleosa</name>
    <dbReference type="NCBI Taxonomy" id="1840588"/>
    <lineage>
        <taxon>Eukaryota</taxon>
        <taxon>Viridiplantae</taxon>
        <taxon>Streptophyta</taxon>
        <taxon>Embryophyta</taxon>
        <taxon>Tracheophyta</taxon>
        <taxon>Spermatophyta</taxon>
        <taxon>Magnoliopsida</taxon>
        <taxon>eudicotyledons</taxon>
        <taxon>Gunneridae</taxon>
        <taxon>Pentapetalae</taxon>
        <taxon>asterids</taxon>
        <taxon>Ericales</taxon>
        <taxon>Theaceae</taxon>
        <taxon>Camellia</taxon>
    </lineage>
</organism>
<gene>
    <name evidence="1" type="ORF">LOK49_LG03G03025</name>
</gene>
<accession>A0ACC0I9C2</accession>
<protein>
    <submittedName>
        <fullName evidence="1">THO complex subunit 6</fullName>
    </submittedName>
</protein>
<name>A0ACC0I9C2_9ERIC</name>
<keyword evidence="2" id="KW-1185">Reference proteome</keyword>
<proteinExistence type="predicted"/>
<comment type="caution">
    <text evidence="1">The sequence shown here is derived from an EMBL/GenBank/DDBJ whole genome shotgun (WGS) entry which is preliminary data.</text>
</comment>
<dbReference type="Proteomes" id="UP001060215">
    <property type="component" value="Chromosome 6"/>
</dbReference>
<sequence>MRMRVKMELGIDCRNWDEDAYRNTILQDRQTQCRTVFRTSFPPSLSPNPPDLIVAASSDGSLASYSISSLLSSPPLGLGFGNGRVQNLLQAEPQCFLQGHDGPAYDVKFYGNGEDSLLLSCGDDGRIRGWRWKEISKPEEHIPWRGGHLKPVLDLVNPQHKGPWGALSPIPENNSIAVDNQGGSIFAAAGDSCAYCWDVEKSEIKMVFKGHSDYLHCIVARNSGNQIITGSEDGTARIWDCKSGKCIQVIDPGKDKQLKEFFPFVSCIALDASESWLACGNGRTLSVWNLPARECISRISTHASIQDISFDDNQILAVGAEPLLSRYDMNGAILSRIQCAPQSAFSISLHPAGVTAVAGYGGLVDVVSQFGSHLCTFRCRCQ</sequence>
<dbReference type="EMBL" id="CM045763">
    <property type="protein sequence ID" value="KAI8022045.1"/>
    <property type="molecule type" value="Genomic_DNA"/>
</dbReference>
<reference evidence="1 2" key="1">
    <citation type="journal article" date="2022" name="Plant J.">
        <title>Chromosome-level genome of Camellia lanceoleosa provides a valuable resource for understanding genome evolution and self-incompatibility.</title>
        <authorList>
            <person name="Gong W."/>
            <person name="Xiao S."/>
            <person name="Wang L."/>
            <person name="Liao Z."/>
            <person name="Chang Y."/>
            <person name="Mo W."/>
            <person name="Hu G."/>
            <person name="Li W."/>
            <person name="Zhao G."/>
            <person name="Zhu H."/>
            <person name="Hu X."/>
            <person name="Ji K."/>
            <person name="Xiang X."/>
            <person name="Song Q."/>
            <person name="Yuan D."/>
            <person name="Jin S."/>
            <person name="Zhang L."/>
        </authorList>
    </citation>
    <scope>NUCLEOTIDE SEQUENCE [LARGE SCALE GENOMIC DNA]</scope>
    <source>
        <strain evidence="1">SQ_2022a</strain>
    </source>
</reference>